<proteinExistence type="predicted"/>
<accession>A0A975JXX8</accession>
<dbReference type="KEGG" id="mspg:F6B93_12040"/>
<name>A0A975JXX8_9MYCO</name>
<organism evidence="1 2">
    <name type="scientific">Mycobacterium spongiae</name>
    <dbReference type="NCBI Taxonomy" id="886343"/>
    <lineage>
        <taxon>Bacteria</taxon>
        <taxon>Bacillati</taxon>
        <taxon>Actinomycetota</taxon>
        <taxon>Actinomycetes</taxon>
        <taxon>Mycobacteriales</taxon>
        <taxon>Mycobacteriaceae</taxon>
        <taxon>Mycobacterium</taxon>
    </lineage>
</organism>
<reference evidence="1" key="1">
    <citation type="submission" date="2019-12" db="EMBL/GenBank/DDBJ databases">
        <title>Mycobacterium spongiae sp. nov.</title>
        <authorList>
            <person name="Stinear T."/>
        </authorList>
    </citation>
    <scope>NUCLEOTIDE SEQUENCE</scope>
    <source>
        <strain evidence="1">FSD4b-SM</strain>
    </source>
</reference>
<dbReference type="Proteomes" id="UP000682202">
    <property type="component" value="Chromosome"/>
</dbReference>
<protein>
    <recommendedName>
        <fullName evidence="3">DUF1990 domain-containing protein</fullName>
    </recommendedName>
</protein>
<dbReference type="RefSeq" id="WP_211695307.1">
    <property type="nucleotide sequence ID" value="NZ_CP046600.1"/>
</dbReference>
<dbReference type="AlphaFoldDB" id="A0A975JXX8"/>
<keyword evidence="2" id="KW-1185">Reference proteome</keyword>
<evidence type="ECO:0000313" key="1">
    <source>
        <dbReference type="EMBL" id="QUR67734.1"/>
    </source>
</evidence>
<sequence length="168" mass="18371">MVTAEHVGRYKQDGFYWAHAADAVAITPKNAWAALERLLTDTLRRVPTISNRPIEVLRTGTGGSLLGVGAQLRTRAKVLAVIGVPMRLTVIAVQPGRYVRIAVNKNFADIDFRIDADNDECVLTYRQGFQQGTLLGWIGANLTFGIREVPETAAILNTWVQTATATHG</sequence>
<evidence type="ECO:0000313" key="2">
    <source>
        <dbReference type="Proteomes" id="UP000682202"/>
    </source>
</evidence>
<dbReference type="InterPro" id="IPR023393">
    <property type="entry name" value="START-like_dom_sf"/>
</dbReference>
<gene>
    <name evidence="1" type="ORF">F6B93_12040</name>
</gene>
<evidence type="ECO:0008006" key="3">
    <source>
        <dbReference type="Google" id="ProtNLM"/>
    </source>
</evidence>
<dbReference type="Gene3D" id="3.30.530.20">
    <property type="match status" value="1"/>
</dbReference>
<dbReference type="EMBL" id="CP046600">
    <property type="protein sequence ID" value="QUR67734.1"/>
    <property type="molecule type" value="Genomic_DNA"/>
</dbReference>